<feature type="region of interest" description="Disordered" evidence="1">
    <location>
        <begin position="74"/>
        <end position="142"/>
    </location>
</feature>
<dbReference type="EMBL" id="JADNYJ010000040">
    <property type="protein sequence ID" value="KAF8901690.1"/>
    <property type="molecule type" value="Genomic_DNA"/>
</dbReference>
<organism evidence="2 3">
    <name type="scientific">Gymnopilus junonius</name>
    <name type="common">Spectacular rustgill mushroom</name>
    <name type="synonym">Gymnopilus spectabilis subsp. junonius</name>
    <dbReference type="NCBI Taxonomy" id="109634"/>
    <lineage>
        <taxon>Eukaryota</taxon>
        <taxon>Fungi</taxon>
        <taxon>Dikarya</taxon>
        <taxon>Basidiomycota</taxon>
        <taxon>Agaricomycotina</taxon>
        <taxon>Agaricomycetes</taxon>
        <taxon>Agaricomycetidae</taxon>
        <taxon>Agaricales</taxon>
        <taxon>Agaricineae</taxon>
        <taxon>Hymenogastraceae</taxon>
        <taxon>Gymnopilus</taxon>
    </lineage>
</organism>
<name>A0A9P5NLS5_GYMJU</name>
<accession>A0A9P5NLS5</accession>
<dbReference type="Proteomes" id="UP000724874">
    <property type="component" value="Unassembled WGS sequence"/>
</dbReference>
<dbReference type="AlphaFoldDB" id="A0A9P5NLS5"/>
<protein>
    <submittedName>
        <fullName evidence="2">Uncharacterized protein</fullName>
    </submittedName>
</protein>
<evidence type="ECO:0000256" key="1">
    <source>
        <dbReference type="SAM" id="MobiDB-lite"/>
    </source>
</evidence>
<feature type="compositionally biased region" description="Polar residues" evidence="1">
    <location>
        <begin position="130"/>
        <end position="142"/>
    </location>
</feature>
<gene>
    <name evidence="2" type="ORF">CPB84DRAFT_1746968</name>
</gene>
<comment type="caution">
    <text evidence="2">The sequence shown here is derived from an EMBL/GenBank/DDBJ whole genome shotgun (WGS) entry which is preliminary data.</text>
</comment>
<reference evidence="2" key="1">
    <citation type="submission" date="2020-11" db="EMBL/GenBank/DDBJ databases">
        <authorList>
            <consortium name="DOE Joint Genome Institute"/>
            <person name="Ahrendt S."/>
            <person name="Riley R."/>
            <person name="Andreopoulos W."/>
            <person name="LaButti K."/>
            <person name="Pangilinan J."/>
            <person name="Ruiz-duenas F.J."/>
            <person name="Barrasa J.M."/>
            <person name="Sanchez-Garcia M."/>
            <person name="Camarero S."/>
            <person name="Miyauchi S."/>
            <person name="Serrano A."/>
            <person name="Linde D."/>
            <person name="Babiker R."/>
            <person name="Drula E."/>
            <person name="Ayuso-Fernandez I."/>
            <person name="Pacheco R."/>
            <person name="Padilla G."/>
            <person name="Ferreira P."/>
            <person name="Barriuso J."/>
            <person name="Kellner H."/>
            <person name="Castanera R."/>
            <person name="Alfaro M."/>
            <person name="Ramirez L."/>
            <person name="Pisabarro A.G."/>
            <person name="Kuo A."/>
            <person name="Tritt A."/>
            <person name="Lipzen A."/>
            <person name="He G."/>
            <person name="Yan M."/>
            <person name="Ng V."/>
            <person name="Cullen D."/>
            <person name="Martin F."/>
            <person name="Rosso M.-N."/>
            <person name="Henrissat B."/>
            <person name="Hibbett D."/>
            <person name="Martinez A.T."/>
            <person name="Grigoriev I.V."/>
        </authorList>
    </citation>
    <scope>NUCLEOTIDE SEQUENCE</scope>
    <source>
        <strain evidence="2">AH 44721</strain>
    </source>
</reference>
<proteinExistence type="predicted"/>
<sequence>MYTARNWPNEVESAQRAIDGIIASDLHRKSMEMSSEKSTIDGYTRPIEVAHGNSVASTALPNMHFSYHSLNPHLDHQNISSMSNGPGNSLEQTQRGQSPCMGGAPTHTTTPSSATMPSSSPTTPNTPISQSNAMGSIKPSCQATKGERTLGFQSDVVQRLNKVVTNYKSGLIDKPHAIAFIIAALPPITPGEPSAAETALGSYLNILESHSTMLE</sequence>
<feature type="compositionally biased region" description="Low complexity" evidence="1">
    <location>
        <begin position="105"/>
        <end position="129"/>
    </location>
</feature>
<evidence type="ECO:0000313" key="2">
    <source>
        <dbReference type="EMBL" id="KAF8901690.1"/>
    </source>
</evidence>
<feature type="compositionally biased region" description="Polar residues" evidence="1">
    <location>
        <begin position="77"/>
        <end position="97"/>
    </location>
</feature>
<keyword evidence="3" id="KW-1185">Reference proteome</keyword>
<evidence type="ECO:0000313" key="3">
    <source>
        <dbReference type="Proteomes" id="UP000724874"/>
    </source>
</evidence>